<keyword evidence="1" id="KW-1133">Transmembrane helix</keyword>
<dbReference type="EMBL" id="AUPL01000369">
    <property type="protein sequence ID" value="ESL11872.1"/>
    <property type="molecule type" value="Genomic_DNA"/>
</dbReference>
<protein>
    <submittedName>
        <fullName evidence="2">Uncharacterized protein</fullName>
    </submittedName>
</protein>
<proteinExistence type="predicted"/>
<dbReference type="Proteomes" id="UP000031737">
    <property type="component" value="Unassembled WGS sequence"/>
</dbReference>
<dbReference type="VEuPathDB" id="TriTrypDB:TRSC58_00369"/>
<dbReference type="OrthoDB" id="269884at2759"/>
<sequence length="270" mass="31670">MEGIFCCCVFPCFLECTHAQYLRPVKMAAQEAATLKGVLLTDLWNEPLRAVSRTRDRLGHIDFAMVVPPLRSFVYCMLCPFLCYPIAALYLWGYYRCMRSLIFPKSYRRERYTSHVMYGVQKRVYDAKQKRIHETTVSDPDEVKRALEVTNGARNHFVDDPNVNGVAYFVVDQKIMRAEAIFTGENWAWAFISDSCRFLTPVLLAYVFVPSCRRLGIDLQLWAQGRLRWWQLRHPILNFFKSYRDYNSAIKRINITKPPPKGKEQWTKNL</sequence>
<keyword evidence="3" id="KW-1185">Reference proteome</keyword>
<accession>A0A061JEC5</accession>
<keyword evidence="1" id="KW-0472">Membrane</keyword>
<evidence type="ECO:0000256" key="1">
    <source>
        <dbReference type="SAM" id="Phobius"/>
    </source>
</evidence>
<evidence type="ECO:0000313" key="2">
    <source>
        <dbReference type="EMBL" id="ESL11872.1"/>
    </source>
</evidence>
<comment type="caution">
    <text evidence="2">The sequence shown here is derived from an EMBL/GenBank/DDBJ whole genome shotgun (WGS) entry which is preliminary data.</text>
</comment>
<organism evidence="2 3">
    <name type="scientific">Trypanosoma rangeli SC58</name>
    <dbReference type="NCBI Taxonomy" id="429131"/>
    <lineage>
        <taxon>Eukaryota</taxon>
        <taxon>Discoba</taxon>
        <taxon>Euglenozoa</taxon>
        <taxon>Kinetoplastea</taxon>
        <taxon>Metakinetoplastina</taxon>
        <taxon>Trypanosomatida</taxon>
        <taxon>Trypanosomatidae</taxon>
        <taxon>Trypanosoma</taxon>
        <taxon>Herpetosoma</taxon>
    </lineage>
</organism>
<keyword evidence="1" id="KW-0812">Transmembrane</keyword>
<gene>
    <name evidence="2" type="ORF">TRSC58_00369</name>
</gene>
<evidence type="ECO:0000313" key="3">
    <source>
        <dbReference type="Proteomes" id="UP000031737"/>
    </source>
</evidence>
<feature type="transmembrane region" description="Helical" evidence="1">
    <location>
        <begin position="72"/>
        <end position="95"/>
    </location>
</feature>
<dbReference type="AlphaFoldDB" id="A0A061JEC5"/>
<name>A0A061JEC5_TRYRA</name>
<reference evidence="2 3" key="1">
    <citation type="submission" date="2013-07" db="EMBL/GenBank/DDBJ databases">
        <authorList>
            <person name="Stoco P.H."/>
            <person name="Wagner G."/>
            <person name="Gerber A."/>
            <person name="Zaha A."/>
            <person name="Thompson C."/>
            <person name="Bartholomeu D.C."/>
            <person name="Luckemeyer D.D."/>
            <person name="Bahia D."/>
            <person name="Loreto E."/>
            <person name="Prestes E.B."/>
            <person name="Lima F.M."/>
            <person name="Rodrigues-Luiz G."/>
            <person name="Vallejo G.A."/>
            <person name="Filho J.F."/>
            <person name="Monteiro K.M."/>
            <person name="Tyler K.M."/>
            <person name="de Almeida L.G."/>
            <person name="Ortiz M.F."/>
            <person name="Siervo M.A."/>
            <person name="de Moraes M.H."/>
            <person name="Cunha O.L."/>
            <person name="Mendonca-Neto R."/>
            <person name="Silva R."/>
            <person name="Teixeira S.M."/>
            <person name="Murta S.M."/>
            <person name="Sincero T.C."/>
            <person name="Mendes T.A."/>
            <person name="Urmenyi T.P."/>
            <person name="Silva V.G."/>
            <person name="da Rocha W.D."/>
            <person name="Andersson B."/>
            <person name="Romanha A.J."/>
            <person name="Steindel M."/>
            <person name="de Vasconcelos A.T."/>
            <person name="Grisard E.C."/>
        </authorList>
    </citation>
    <scope>NUCLEOTIDE SEQUENCE [LARGE SCALE GENOMIC DNA]</scope>
    <source>
        <strain evidence="2 3">SC58</strain>
    </source>
</reference>